<evidence type="ECO:0000313" key="1">
    <source>
        <dbReference type="EMBL" id="MCV2369491.1"/>
    </source>
</evidence>
<evidence type="ECO:0000313" key="2">
    <source>
        <dbReference type="Proteomes" id="UP001209701"/>
    </source>
</evidence>
<gene>
    <name evidence="1" type="ORF">LNV07_15545</name>
</gene>
<comment type="caution">
    <text evidence="1">The sequence shown here is derived from an EMBL/GenBank/DDBJ whole genome shotgun (WGS) entry which is preliminary data.</text>
</comment>
<organism evidence="1 2">
    <name type="scientific">Roseateles oligotrophus</name>
    <dbReference type="NCBI Taxonomy" id="1769250"/>
    <lineage>
        <taxon>Bacteria</taxon>
        <taxon>Pseudomonadati</taxon>
        <taxon>Pseudomonadota</taxon>
        <taxon>Betaproteobacteria</taxon>
        <taxon>Burkholderiales</taxon>
        <taxon>Sphaerotilaceae</taxon>
        <taxon>Roseateles</taxon>
    </lineage>
</organism>
<reference evidence="1 2" key="1">
    <citation type="submission" date="2021-11" db="EMBL/GenBank/DDBJ databases">
        <authorList>
            <person name="Liang Q."/>
            <person name="Mou H."/>
            <person name="Liu Z."/>
        </authorList>
    </citation>
    <scope>NUCLEOTIDE SEQUENCE [LARGE SCALE GENOMIC DNA]</scope>
    <source>
        <strain evidence="1 2">CHU3</strain>
    </source>
</reference>
<dbReference type="RefSeq" id="WP_263572089.1">
    <property type="nucleotide sequence ID" value="NZ_JAJIRN010000007.1"/>
</dbReference>
<keyword evidence="2" id="KW-1185">Reference proteome</keyword>
<sequence>MRLTELRGPDANAAEYEWTHEAWRLRLALTLRTSSALLARLATRLTRSARPTRRPELEFYAEAGAPEGALYADGRRIGTLSGITRL</sequence>
<protein>
    <submittedName>
        <fullName evidence="1">Uncharacterized protein</fullName>
    </submittedName>
</protein>
<proteinExistence type="predicted"/>
<dbReference type="Proteomes" id="UP001209701">
    <property type="component" value="Unassembled WGS sequence"/>
</dbReference>
<accession>A0ABT2YHG2</accession>
<name>A0ABT2YHG2_9BURK</name>
<dbReference type="EMBL" id="JAJIRN010000007">
    <property type="protein sequence ID" value="MCV2369491.1"/>
    <property type="molecule type" value="Genomic_DNA"/>
</dbReference>